<dbReference type="Gene3D" id="3.30.565.10">
    <property type="entry name" value="Histidine kinase-like ATPase, C-terminal domain"/>
    <property type="match status" value="1"/>
</dbReference>
<keyword evidence="3" id="KW-0597">Phosphoprotein</keyword>
<evidence type="ECO:0000313" key="12">
    <source>
        <dbReference type="Proteomes" id="UP000632828"/>
    </source>
</evidence>
<dbReference type="PROSITE" id="PS50109">
    <property type="entry name" value="HIS_KIN"/>
    <property type="match status" value="1"/>
</dbReference>
<keyword evidence="4" id="KW-0808">Transferase</keyword>
<dbReference type="PRINTS" id="PR00344">
    <property type="entry name" value="BCTRLSENSOR"/>
</dbReference>
<sequence>MGVISINKKEPLPEPPAKTYGAKGSSLLSMPDVLADLLSACLQGASPQLVVEIILQDAPFAAHLIDVAAKGSHHKLDATEPVTAAVNSLGYPMIVSLVLQSARHVLEHKLSATEISYLRTLWRTSRFAGQAARCIAPSVNYPYIEEAQLGGLLQTLGLYQLLAQHGDLFLDKEPVSWSCEKQAGLEPQHVQTDHLTLAADKIDSWGLDSFLADAIRFLMVDSGQLQTANPLFRIARLAQLFAGSDGELNPEAGRLGELFFNLRPTETDYLFEWVTSLSAPSFEAKDNDAASVESFNKACRRLTRQIFLVASQEAARARLTSGTTPEEIAEIARSLYLENSQAKKVHFFLLDQRRQELIGISSKDGSRLSRELKIPLISEASLAARALSGGGAVSSFAPDQALTVTDHLLLRLGGGQGFVCYPLRSNDHPLAVVVFGFDNAYQADGLESPAITVLHPIVSAALAQVSMAEFNRIGDGALLLRRVNHEISSPLTIIGNYAEVLKHNLSGRSGRELAEAIKQESQRVDEIVHYYLNQQDTYEFPDQEIDINQLVQETVDTLREAELTPRNIEVIQQFQQDLPLLSSMAILIRQILVNLIKNAAEALDHGGQITLATREGFCSERGRYVEIHIADNGPGIPAAIRDRLFRPVVSTKGGGHAGSGLSIVKGMVEDLGGRISCHSGPDQGTSFYLQLPVVDDFSLFA</sequence>
<name>A0A8J6UL68_9BACT</name>
<dbReference type="AlphaFoldDB" id="A0A8J6UL68"/>
<dbReference type="InterPro" id="IPR036890">
    <property type="entry name" value="HATPase_C_sf"/>
</dbReference>
<feature type="domain" description="Histidine kinase" evidence="9">
    <location>
        <begin position="482"/>
        <end position="695"/>
    </location>
</feature>
<dbReference type="SMART" id="SM00387">
    <property type="entry name" value="HATPase_c"/>
    <property type="match status" value="1"/>
</dbReference>
<keyword evidence="5" id="KW-0547">Nucleotide-binding</keyword>
<dbReference type="SUPFAM" id="SSF109604">
    <property type="entry name" value="HD-domain/PDEase-like"/>
    <property type="match status" value="1"/>
</dbReference>
<dbReference type="CDD" id="cd00075">
    <property type="entry name" value="HATPase"/>
    <property type="match status" value="1"/>
</dbReference>
<dbReference type="Gene3D" id="1.10.3210.10">
    <property type="entry name" value="Hypothetical protein af1432"/>
    <property type="match status" value="1"/>
</dbReference>
<keyword evidence="6" id="KW-0418">Kinase</keyword>
<dbReference type="PANTHER" id="PTHR43065:SF10">
    <property type="entry name" value="PEROXIDE STRESS-ACTIVATED HISTIDINE KINASE MAK3"/>
    <property type="match status" value="1"/>
</dbReference>
<dbReference type="InterPro" id="IPR003594">
    <property type="entry name" value="HATPase_dom"/>
</dbReference>
<dbReference type="Gene3D" id="1.10.287.130">
    <property type="match status" value="1"/>
</dbReference>
<dbReference type="PANTHER" id="PTHR43065">
    <property type="entry name" value="SENSOR HISTIDINE KINASE"/>
    <property type="match status" value="1"/>
</dbReference>
<dbReference type="RefSeq" id="WP_191155532.1">
    <property type="nucleotide sequence ID" value="NZ_JACWUN010000008.1"/>
</dbReference>
<dbReference type="GO" id="GO:0005524">
    <property type="term" value="F:ATP binding"/>
    <property type="evidence" value="ECO:0007669"/>
    <property type="project" value="UniProtKB-KW"/>
</dbReference>
<dbReference type="GO" id="GO:0000155">
    <property type="term" value="F:phosphorelay sensor kinase activity"/>
    <property type="evidence" value="ECO:0007669"/>
    <property type="project" value="InterPro"/>
</dbReference>
<dbReference type="InterPro" id="IPR013976">
    <property type="entry name" value="HDOD"/>
</dbReference>
<reference evidence="11" key="1">
    <citation type="submission" date="2020-09" db="EMBL/GenBank/DDBJ databases">
        <title>Pelobacter alkaliphilus sp. nov., a novel anaerobic arsenate-reducing bacterium from terrestrial mud volcano.</title>
        <authorList>
            <person name="Khomyakova M.A."/>
            <person name="Merkel A.Y."/>
            <person name="Slobodkin A.I."/>
        </authorList>
    </citation>
    <scope>NUCLEOTIDE SEQUENCE</scope>
    <source>
        <strain evidence="11">M08fum</strain>
    </source>
</reference>
<dbReference type="Pfam" id="PF02518">
    <property type="entry name" value="HATPase_c"/>
    <property type="match status" value="1"/>
</dbReference>
<evidence type="ECO:0000256" key="5">
    <source>
        <dbReference type="ARBA" id="ARBA00022741"/>
    </source>
</evidence>
<organism evidence="11 12">
    <name type="scientific">Pelovirga terrestris</name>
    <dbReference type="NCBI Taxonomy" id="2771352"/>
    <lineage>
        <taxon>Bacteria</taxon>
        <taxon>Pseudomonadati</taxon>
        <taxon>Thermodesulfobacteriota</taxon>
        <taxon>Desulfuromonadia</taxon>
        <taxon>Geobacterales</taxon>
        <taxon>Geobacteraceae</taxon>
        <taxon>Pelovirga</taxon>
    </lineage>
</organism>
<dbReference type="InterPro" id="IPR004358">
    <property type="entry name" value="Sig_transdc_His_kin-like_C"/>
</dbReference>
<dbReference type="SUPFAM" id="SSF55874">
    <property type="entry name" value="ATPase domain of HSP90 chaperone/DNA topoisomerase II/histidine kinase"/>
    <property type="match status" value="1"/>
</dbReference>
<evidence type="ECO:0000259" key="9">
    <source>
        <dbReference type="PROSITE" id="PS50109"/>
    </source>
</evidence>
<keyword evidence="12" id="KW-1185">Reference proteome</keyword>
<dbReference type="InterPro" id="IPR036097">
    <property type="entry name" value="HisK_dim/P_sf"/>
</dbReference>
<gene>
    <name evidence="11" type="ORF">ICT70_08530</name>
</gene>
<dbReference type="SUPFAM" id="SSF47384">
    <property type="entry name" value="Homodimeric domain of signal transducing histidine kinase"/>
    <property type="match status" value="1"/>
</dbReference>
<dbReference type="EC" id="2.7.13.3" evidence="2"/>
<proteinExistence type="predicted"/>
<feature type="domain" description="HDOD" evidence="10">
    <location>
        <begin position="27"/>
        <end position="221"/>
    </location>
</feature>
<dbReference type="Proteomes" id="UP000632828">
    <property type="component" value="Unassembled WGS sequence"/>
</dbReference>
<evidence type="ECO:0000313" key="11">
    <source>
        <dbReference type="EMBL" id="MBD1400712.1"/>
    </source>
</evidence>
<evidence type="ECO:0000256" key="2">
    <source>
        <dbReference type="ARBA" id="ARBA00012438"/>
    </source>
</evidence>
<evidence type="ECO:0000256" key="3">
    <source>
        <dbReference type="ARBA" id="ARBA00022553"/>
    </source>
</evidence>
<dbReference type="CDD" id="cd00082">
    <property type="entry name" value="HisKA"/>
    <property type="match status" value="1"/>
</dbReference>
<dbReference type="Pfam" id="PF08668">
    <property type="entry name" value="HDOD"/>
    <property type="match status" value="1"/>
</dbReference>
<evidence type="ECO:0000256" key="7">
    <source>
        <dbReference type="ARBA" id="ARBA00022840"/>
    </source>
</evidence>
<accession>A0A8J6UL68</accession>
<evidence type="ECO:0000256" key="8">
    <source>
        <dbReference type="ARBA" id="ARBA00023012"/>
    </source>
</evidence>
<comment type="catalytic activity">
    <reaction evidence="1">
        <text>ATP + protein L-histidine = ADP + protein N-phospho-L-histidine.</text>
        <dbReference type="EC" id="2.7.13.3"/>
    </reaction>
</comment>
<evidence type="ECO:0000256" key="4">
    <source>
        <dbReference type="ARBA" id="ARBA00022679"/>
    </source>
</evidence>
<evidence type="ECO:0000256" key="1">
    <source>
        <dbReference type="ARBA" id="ARBA00000085"/>
    </source>
</evidence>
<keyword evidence="8" id="KW-0902">Two-component regulatory system</keyword>
<comment type="caution">
    <text evidence="11">The sequence shown here is derived from an EMBL/GenBank/DDBJ whole genome shotgun (WGS) entry which is preliminary data.</text>
</comment>
<dbReference type="EMBL" id="JACWUN010000008">
    <property type="protein sequence ID" value="MBD1400712.1"/>
    <property type="molecule type" value="Genomic_DNA"/>
</dbReference>
<dbReference type="InterPro" id="IPR003661">
    <property type="entry name" value="HisK_dim/P_dom"/>
</dbReference>
<dbReference type="InterPro" id="IPR005467">
    <property type="entry name" value="His_kinase_dom"/>
</dbReference>
<keyword evidence="7" id="KW-0067">ATP-binding</keyword>
<evidence type="ECO:0000259" key="10">
    <source>
        <dbReference type="PROSITE" id="PS51833"/>
    </source>
</evidence>
<protein>
    <recommendedName>
        <fullName evidence="2">histidine kinase</fullName>
        <ecNumber evidence="2">2.7.13.3</ecNumber>
    </recommendedName>
</protein>
<dbReference type="PROSITE" id="PS51833">
    <property type="entry name" value="HDOD"/>
    <property type="match status" value="1"/>
</dbReference>
<evidence type="ECO:0000256" key="6">
    <source>
        <dbReference type="ARBA" id="ARBA00022777"/>
    </source>
</evidence>